<dbReference type="InterPro" id="IPR036291">
    <property type="entry name" value="NAD(P)-bd_dom_sf"/>
</dbReference>
<sequence>MATSATEERQLWGTSGPMGGVGQQHGALEPSRPAAARCCPVPQGDKQHFSCGRVSGGNEQEMETGTQFLELGQAKGMAWKITFHLPSEAINHERKFPKHETSVPSVQCQLRLGDRMVRVGEDRLGCIGCLVTRAAFNSGKVEAVALRDHFTHFNYMSHVFQYDSTHGQLNSTVKAGDRKHVITTWQARGPANISGYC</sequence>
<feature type="domain" description="Glyceraldehyde 3-phosphate dehydrogenase NAD(P) binding" evidence="2">
    <location>
        <begin position="117"/>
        <end position="197"/>
    </location>
</feature>
<dbReference type="EMBL" id="KB321041">
    <property type="protein sequence ID" value="ELW48460.1"/>
    <property type="molecule type" value="Genomic_DNA"/>
</dbReference>
<dbReference type="Proteomes" id="UP000011518">
    <property type="component" value="Unassembled WGS sequence"/>
</dbReference>
<name>L9JCX5_TUPCH</name>
<reference evidence="4" key="2">
    <citation type="journal article" date="2013" name="Nat. Commun.">
        <title>Genome of the Chinese tree shrew.</title>
        <authorList>
            <person name="Fan Y."/>
            <person name="Huang Z.Y."/>
            <person name="Cao C.C."/>
            <person name="Chen C.S."/>
            <person name="Chen Y.X."/>
            <person name="Fan D.D."/>
            <person name="He J."/>
            <person name="Hou H.L."/>
            <person name="Hu L."/>
            <person name="Hu X.T."/>
            <person name="Jiang X.T."/>
            <person name="Lai R."/>
            <person name="Lang Y.S."/>
            <person name="Liang B."/>
            <person name="Liao S.G."/>
            <person name="Mu D."/>
            <person name="Ma Y.Y."/>
            <person name="Niu Y.Y."/>
            <person name="Sun X.Q."/>
            <person name="Xia J.Q."/>
            <person name="Xiao J."/>
            <person name="Xiong Z.Q."/>
            <person name="Xu L."/>
            <person name="Yang L."/>
            <person name="Zhang Y."/>
            <person name="Zhao W."/>
            <person name="Zhao X.D."/>
            <person name="Zheng Y.T."/>
            <person name="Zhou J.M."/>
            <person name="Zhu Y.B."/>
            <person name="Zhang G.J."/>
            <person name="Wang J."/>
            <person name="Yao Y.G."/>
        </authorList>
    </citation>
    <scope>NUCLEOTIDE SEQUENCE [LARGE SCALE GENOMIC DNA]</scope>
</reference>
<evidence type="ECO:0000313" key="4">
    <source>
        <dbReference type="Proteomes" id="UP000011518"/>
    </source>
</evidence>
<dbReference type="Pfam" id="PF00044">
    <property type="entry name" value="Gp_dh_N"/>
    <property type="match status" value="1"/>
</dbReference>
<organism evidence="3 4">
    <name type="scientific">Tupaia chinensis</name>
    <name type="common">Chinese tree shrew</name>
    <name type="synonym">Tupaia belangeri chinensis</name>
    <dbReference type="NCBI Taxonomy" id="246437"/>
    <lineage>
        <taxon>Eukaryota</taxon>
        <taxon>Metazoa</taxon>
        <taxon>Chordata</taxon>
        <taxon>Craniata</taxon>
        <taxon>Vertebrata</taxon>
        <taxon>Euteleostomi</taxon>
        <taxon>Mammalia</taxon>
        <taxon>Eutheria</taxon>
        <taxon>Euarchontoglires</taxon>
        <taxon>Scandentia</taxon>
        <taxon>Tupaiidae</taxon>
        <taxon>Tupaia</taxon>
    </lineage>
</organism>
<dbReference type="SUPFAM" id="SSF51735">
    <property type="entry name" value="NAD(P)-binding Rossmann-fold domains"/>
    <property type="match status" value="1"/>
</dbReference>
<feature type="compositionally biased region" description="Basic and acidic residues" evidence="1">
    <location>
        <begin position="1"/>
        <end position="10"/>
    </location>
</feature>
<gene>
    <name evidence="3" type="ORF">TREES_T100007882</name>
</gene>
<dbReference type="InterPro" id="IPR020828">
    <property type="entry name" value="GlycerAld_3-P_DH_NAD(P)-bd"/>
</dbReference>
<evidence type="ECO:0000256" key="1">
    <source>
        <dbReference type="SAM" id="MobiDB-lite"/>
    </source>
</evidence>
<protein>
    <submittedName>
        <fullName evidence="3">Glyceraldehyde-3-phosphate dehydrogenase</fullName>
    </submittedName>
</protein>
<keyword evidence="4" id="KW-1185">Reference proteome</keyword>
<dbReference type="SMART" id="SM00846">
    <property type="entry name" value="Gp_dh_N"/>
    <property type="match status" value="1"/>
</dbReference>
<dbReference type="Gene3D" id="3.40.50.720">
    <property type="entry name" value="NAD(P)-binding Rossmann-like Domain"/>
    <property type="match status" value="1"/>
</dbReference>
<feature type="region of interest" description="Disordered" evidence="1">
    <location>
        <begin position="1"/>
        <end position="39"/>
    </location>
</feature>
<reference evidence="4" key="1">
    <citation type="submission" date="2012-07" db="EMBL/GenBank/DDBJ databases">
        <title>Genome of the Chinese tree shrew, a rising model animal genetically related to primates.</title>
        <authorList>
            <person name="Zhang G."/>
            <person name="Fan Y."/>
            <person name="Yao Y."/>
            <person name="Huang Z."/>
        </authorList>
    </citation>
    <scope>NUCLEOTIDE SEQUENCE [LARGE SCALE GENOMIC DNA]</scope>
</reference>
<proteinExistence type="predicted"/>
<dbReference type="STRING" id="246437.L9JCX5"/>
<dbReference type="InParanoid" id="L9JCX5"/>
<evidence type="ECO:0000259" key="2">
    <source>
        <dbReference type="SMART" id="SM00846"/>
    </source>
</evidence>
<accession>L9JCX5</accession>
<dbReference type="AlphaFoldDB" id="L9JCX5"/>
<dbReference type="GO" id="GO:0051287">
    <property type="term" value="F:NAD binding"/>
    <property type="evidence" value="ECO:0007669"/>
    <property type="project" value="InterPro"/>
</dbReference>
<evidence type="ECO:0000313" key="3">
    <source>
        <dbReference type="EMBL" id="ELW48460.1"/>
    </source>
</evidence>